<feature type="transmembrane region" description="Helical" evidence="6">
    <location>
        <begin position="118"/>
        <end position="137"/>
    </location>
</feature>
<gene>
    <name evidence="8" type="ORF">DW672_11680</name>
</gene>
<dbReference type="InterPro" id="IPR018076">
    <property type="entry name" value="T2SS_GspF_dom"/>
</dbReference>
<dbReference type="PANTHER" id="PTHR35007">
    <property type="entry name" value="INTEGRAL MEMBRANE PROTEIN-RELATED"/>
    <property type="match status" value="1"/>
</dbReference>
<keyword evidence="2" id="KW-1003">Cell membrane</keyword>
<dbReference type="RefSeq" id="WP_023921383.1">
    <property type="nucleotide sequence ID" value="NZ_CAJMJQ010000034.1"/>
</dbReference>
<organism evidence="8 9">
    <name type="scientific">[Ruminococcus] lactaris</name>
    <dbReference type="NCBI Taxonomy" id="46228"/>
    <lineage>
        <taxon>Bacteria</taxon>
        <taxon>Bacillati</taxon>
        <taxon>Bacillota</taxon>
        <taxon>Clostridia</taxon>
        <taxon>Lachnospirales</taxon>
        <taxon>Lachnospiraceae</taxon>
        <taxon>Mediterraneibacter</taxon>
    </lineage>
</organism>
<comment type="subcellular location">
    <subcellularLocation>
        <location evidence="1">Cell membrane</location>
        <topology evidence="1">Multi-pass membrane protein</topology>
    </subcellularLocation>
</comment>
<sequence>MFVSVQDLIILGIGCISLIIWLGIFIAAKKYDELFEPLDEKEYALKELYSMGYFVMEKLKYNYKSRRDRKLRQDMEVLYEKKYVEYYLRVTYSRAVTYGMLLFVLAFVVYGLSGEMGVLWVMFMFSGVSVYYVMTLAPKKIEARSAALLGDFSEVVSKLALLTNAGMILREAWELTANAGEGIFYEEMQTAVAEMKNGVSEMEAIRRFGIRCMMPEIKKFSATVIQGIQKGNSELSSMLQAQSAEVWNLRKQNVRRQGEKAASKLMIPIFMMFFGILIMVIIPIFSNIGV</sequence>
<keyword evidence="5 6" id="KW-0472">Membrane</keyword>
<evidence type="ECO:0000259" key="7">
    <source>
        <dbReference type="Pfam" id="PF00482"/>
    </source>
</evidence>
<dbReference type="EMBL" id="QRHG01000039">
    <property type="protein sequence ID" value="RHF57967.1"/>
    <property type="molecule type" value="Genomic_DNA"/>
</dbReference>
<evidence type="ECO:0000256" key="1">
    <source>
        <dbReference type="ARBA" id="ARBA00004651"/>
    </source>
</evidence>
<evidence type="ECO:0000313" key="8">
    <source>
        <dbReference type="EMBL" id="RHF57967.1"/>
    </source>
</evidence>
<accession>A0A414P1P2</accession>
<feature type="transmembrane region" description="Helical" evidence="6">
    <location>
        <begin position="265"/>
        <end position="285"/>
    </location>
</feature>
<dbReference type="Proteomes" id="UP000284902">
    <property type="component" value="Unassembled WGS sequence"/>
</dbReference>
<evidence type="ECO:0000256" key="6">
    <source>
        <dbReference type="SAM" id="Phobius"/>
    </source>
</evidence>
<keyword evidence="4 6" id="KW-1133">Transmembrane helix</keyword>
<evidence type="ECO:0000256" key="4">
    <source>
        <dbReference type="ARBA" id="ARBA00022989"/>
    </source>
</evidence>
<feature type="domain" description="Type II secretion system protein GspF" evidence="7">
    <location>
        <begin position="158"/>
        <end position="283"/>
    </location>
</feature>
<dbReference type="Pfam" id="PF00482">
    <property type="entry name" value="T2SSF"/>
    <property type="match status" value="1"/>
</dbReference>
<evidence type="ECO:0000256" key="5">
    <source>
        <dbReference type="ARBA" id="ARBA00023136"/>
    </source>
</evidence>
<reference evidence="8 9" key="1">
    <citation type="submission" date="2018-08" db="EMBL/GenBank/DDBJ databases">
        <title>A genome reference for cultivated species of the human gut microbiota.</title>
        <authorList>
            <person name="Zou Y."/>
            <person name="Xue W."/>
            <person name="Luo G."/>
        </authorList>
    </citation>
    <scope>NUCLEOTIDE SEQUENCE [LARGE SCALE GENOMIC DNA]</scope>
    <source>
        <strain evidence="8 9">AM25-1LB</strain>
    </source>
</reference>
<feature type="transmembrane region" description="Helical" evidence="6">
    <location>
        <begin position="95"/>
        <end position="112"/>
    </location>
</feature>
<proteinExistence type="predicted"/>
<keyword evidence="3 6" id="KW-0812">Transmembrane</keyword>
<dbReference type="PANTHER" id="PTHR35007:SF2">
    <property type="entry name" value="PILUS ASSEMBLE PROTEIN"/>
    <property type="match status" value="1"/>
</dbReference>
<feature type="transmembrane region" description="Helical" evidence="6">
    <location>
        <begin position="6"/>
        <end position="28"/>
    </location>
</feature>
<protein>
    <submittedName>
        <fullName evidence="8">Pilus assembly protein TadC</fullName>
    </submittedName>
</protein>
<name>A0A414P1P2_9FIRM</name>
<evidence type="ECO:0000313" key="9">
    <source>
        <dbReference type="Proteomes" id="UP000284902"/>
    </source>
</evidence>
<dbReference type="AlphaFoldDB" id="A0A414P1P2"/>
<evidence type="ECO:0000256" key="2">
    <source>
        <dbReference type="ARBA" id="ARBA00022475"/>
    </source>
</evidence>
<dbReference type="GO" id="GO:0005886">
    <property type="term" value="C:plasma membrane"/>
    <property type="evidence" value="ECO:0007669"/>
    <property type="project" value="UniProtKB-SubCell"/>
</dbReference>
<evidence type="ECO:0000256" key="3">
    <source>
        <dbReference type="ARBA" id="ARBA00022692"/>
    </source>
</evidence>
<comment type="caution">
    <text evidence="8">The sequence shown here is derived from an EMBL/GenBank/DDBJ whole genome shotgun (WGS) entry which is preliminary data.</text>
</comment>